<dbReference type="Pfam" id="PF04781">
    <property type="entry name" value="DUF627"/>
    <property type="match status" value="1"/>
</dbReference>
<feature type="domain" description="C2H2-type" evidence="2">
    <location>
        <begin position="248"/>
        <end position="268"/>
    </location>
</feature>
<accession>A0A835LPP9</accession>
<protein>
    <recommendedName>
        <fullName evidence="2">C2H2-type domain-containing protein</fullName>
    </recommendedName>
</protein>
<proteinExistence type="predicted"/>
<dbReference type="Proteomes" id="UP000631114">
    <property type="component" value="Unassembled WGS sequence"/>
</dbReference>
<reference evidence="3 4" key="1">
    <citation type="submission" date="2020-10" db="EMBL/GenBank/DDBJ databases">
        <title>The Coptis chinensis genome and diversification of protoberbering-type alkaloids.</title>
        <authorList>
            <person name="Wang B."/>
            <person name="Shu S."/>
            <person name="Song C."/>
            <person name="Liu Y."/>
        </authorList>
    </citation>
    <scope>NUCLEOTIDE SEQUENCE [LARGE SCALE GENOMIC DNA]</scope>
    <source>
        <strain evidence="3">HL-2020</strain>
        <tissue evidence="3">Leaf</tissue>
    </source>
</reference>
<evidence type="ECO:0000313" key="3">
    <source>
        <dbReference type="EMBL" id="KAF9595031.1"/>
    </source>
</evidence>
<dbReference type="PROSITE" id="PS00028">
    <property type="entry name" value="ZINC_FINGER_C2H2_1"/>
    <property type="match status" value="1"/>
</dbReference>
<evidence type="ECO:0000256" key="1">
    <source>
        <dbReference type="SAM" id="MobiDB-lite"/>
    </source>
</evidence>
<name>A0A835LPP9_9MAGN</name>
<organism evidence="3 4">
    <name type="scientific">Coptis chinensis</name>
    <dbReference type="NCBI Taxonomy" id="261450"/>
    <lineage>
        <taxon>Eukaryota</taxon>
        <taxon>Viridiplantae</taxon>
        <taxon>Streptophyta</taxon>
        <taxon>Embryophyta</taxon>
        <taxon>Tracheophyta</taxon>
        <taxon>Spermatophyta</taxon>
        <taxon>Magnoliopsida</taxon>
        <taxon>Ranunculales</taxon>
        <taxon>Ranunculaceae</taxon>
        <taxon>Coptidoideae</taxon>
        <taxon>Coptis</taxon>
    </lineage>
</organism>
<gene>
    <name evidence="3" type="ORF">IFM89_036049</name>
</gene>
<dbReference type="InterPro" id="IPR013087">
    <property type="entry name" value="Znf_C2H2_type"/>
</dbReference>
<feature type="compositionally biased region" description="Polar residues" evidence="1">
    <location>
        <begin position="673"/>
        <end position="685"/>
    </location>
</feature>
<dbReference type="InterPro" id="IPR006866">
    <property type="entry name" value="DUF627_N"/>
</dbReference>
<keyword evidence="4" id="KW-1185">Reference proteome</keyword>
<dbReference type="EMBL" id="JADFTS010000008">
    <property type="protein sequence ID" value="KAF9595031.1"/>
    <property type="molecule type" value="Genomic_DNA"/>
</dbReference>
<evidence type="ECO:0000259" key="2">
    <source>
        <dbReference type="PROSITE" id="PS00028"/>
    </source>
</evidence>
<comment type="caution">
    <text evidence="3">The sequence shown here is derived from an EMBL/GenBank/DDBJ whole genome shotgun (WGS) entry which is preliminary data.</text>
</comment>
<feature type="region of interest" description="Disordered" evidence="1">
    <location>
        <begin position="672"/>
        <end position="695"/>
    </location>
</feature>
<dbReference type="AlphaFoldDB" id="A0A835LPP9"/>
<feature type="region of interest" description="Disordered" evidence="1">
    <location>
        <begin position="1"/>
        <end position="21"/>
    </location>
</feature>
<feature type="compositionally biased region" description="Low complexity" evidence="1">
    <location>
        <begin position="1"/>
        <end position="15"/>
    </location>
</feature>
<dbReference type="Pfam" id="PF04780">
    <property type="entry name" value="DUF629"/>
    <property type="match status" value="2"/>
</dbReference>
<sequence length="800" mass="92044">MGNKKGNKSSSSRRNQNTTPAPTYQLSLDEIKFSKIKSAFTYARQGSHVKALKIMNELHDQEGSENAYLYKVQAEVEEDIASCNDNDPDFDEKYMKKAILNARKAVKLSPKSIEFAWFYCYLIWVVANDCNACREVIQECERALAMSNPNDPADECLVYNGLPTAAERIEALRYKITLLIKDCKEKRYDMVSAYWKSLNLDEQLSSLYVSGSDLKAYLSSLENKDVSVIMIDYLSFVEAHQQWNFWECWYCGKKFDDSELHFWHVKKHLWKFSSKHKKVLPSSPDQDWCSMILDGKWKPVNTSAVLPIFEEQLKWVSPVRDKGSTNRENIVDKKDSPIDDSLRTTSTLETSTNSLSLHPIYSFVKEIYRLTYTMDLKDTDELLNIKERDVLYDDDFCIVINEQSLPGEITFTDEDMEQPNSDVLLKWILTGLSIEEPLAPLVDPREERKSQVDNLYQTLGKNIATLQAFCEEKCDNLSYKEALAQVWGACCNELYLRKDNTEHVPESYETILQRLEKTLVEFERRSDVPKADNFRLRVITDILKEAQSLAVGDKQILLTTGVCDWEIHEDSDAAKQGSLHQAETFIIEAVRRVSKNIDLELMKKDAWINRTAKEIEKLELNITPFAADDYRVPLSHIAKPYILAQLEERADKDAAEKSDAVKEATKAIFTPNAGETVSKGNGQIQEKSKNKGKKKHKKTTELKVLVLYLFCSLPFSCRSEKQVYVASDARPDMETIGTLGGDDLNQNEEHFKLEEKLQNLRQYENAAKQNVLERLRKQSCLLIKISLAKRKLHWTSEQYH</sequence>
<evidence type="ECO:0000313" key="4">
    <source>
        <dbReference type="Proteomes" id="UP000631114"/>
    </source>
</evidence>
<dbReference type="PANTHER" id="PTHR34465:SF4">
    <property type="entry name" value="CARBOXYL-TERMINAL HYDROLASE-LIKE PROTEIN, PUTATIVE (DUF627 AND DUF629)-RELATED"/>
    <property type="match status" value="1"/>
</dbReference>
<dbReference type="PANTHER" id="PTHR34465">
    <property type="entry name" value="CARBOXYL-TERMINAL HYDROLASE-LIKE PROTEIN, PUTATIVE (DUF627 AND DUF629)-RELATED"/>
    <property type="match status" value="1"/>
</dbReference>
<dbReference type="InterPro" id="IPR006865">
    <property type="entry name" value="DUF629"/>
</dbReference>